<dbReference type="PANTHER" id="PTHR38465">
    <property type="entry name" value="HTH-TYPE TRANSCRIPTIONAL REGULATOR MJ1563-RELATED"/>
    <property type="match status" value="1"/>
</dbReference>
<evidence type="ECO:0000256" key="1">
    <source>
        <dbReference type="ARBA" id="ARBA00023015"/>
    </source>
</evidence>
<comment type="caution">
    <text evidence="5">The sequence shown here is derived from an EMBL/GenBank/DDBJ whole genome shotgun (WGS) entry which is preliminary data.</text>
</comment>
<gene>
    <name evidence="5" type="ORF">JOF55_002765</name>
</gene>
<dbReference type="EMBL" id="JAVDXW010000001">
    <property type="protein sequence ID" value="MDR7302584.1"/>
    <property type="molecule type" value="Genomic_DNA"/>
</dbReference>
<dbReference type="InterPro" id="IPR000835">
    <property type="entry name" value="HTH_MarR-typ"/>
</dbReference>
<evidence type="ECO:0000256" key="3">
    <source>
        <dbReference type="ARBA" id="ARBA00023163"/>
    </source>
</evidence>
<dbReference type="InterPro" id="IPR036390">
    <property type="entry name" value="WH_DNA-bd_sf"/>
</dbReference>
<dbReference type="Pfam" id="PF12802">
    <property type="entry name" value="MarR_2"/>
    <property type="match status" value="1"/>
</dbReference>
<dbReference type="Gene3D" id="1.10.10.10">
    <property type="entry name" value="Winged helix-like DNA-binding domain superfamily/Winged helix DNA-binding domain"/>
    <property type="match status" value="1"/>
</dbReference>
<evidence type="ECO:0000259" key="4">
    <source>
        <dbReference type="Pfam" id="PF12802"/>
    </source>
</evidence>
<dbReference type="InterPro" id="IPR011991">
    <property type="entry name" value="ArsR-like_HTH"/>
</dbReference>
<organism evidence="5 6">
    <name type="scientific">Haloactinomyces albus</name>
    <dbReference type="NCBI Taxonomy" id="1352928"/>
    <lineage>
        <taxon>Bacteria</taxon>
        <taxon>Bacillati</taxon>
        <taxon>Actinomycetota</taxon>
        <taxon>Actinomycetes</taxon>
        <taxon>Actinopolysporales</taxon>
        <taxon>Actinopolysporaceae</taxon>
        <taxon>Haloactinomyces</taxon>
    </lineage>
</organism>
<reference evidence="5" key="1">
    <citation type="submission" date="2023-07" db="EMBL/GenBank/DDBJ databases">
        <title>Sequencing the genomes of 1000 actinobacteria strains.</title>
        <authorList>
            <person name="Klenk H.-P."/>
        </authorList>
    </citation>
    <scope>NUCLEOTIDE SEQUENCE</scope>
    <source>
        <strain evidence="5">DSM 45977</strain>
    </source>
</reference>
<protein>
    <submittedName>
        <fullName evidence="5">DNA-binding transcriptional ArsR family regulator</fullName>
    </submittedName>
</protein>
<dbReference type="GO" id="GO:0003700">
    <property type="term" value="F:DNA-binding transcription factor activity"/>
    <property type="evidence" value="ECO:0007669"/>
    <property type="project" value="InterPro"/>
</dbReference>
<keyword evidence="1" id="KW-0805">Transcription regulation</keyword>
<keyword evidence="6" id="KW-1185">Reference proteome</keyword>
<dbReference type="InterPro" id="IPR052362">
    <property type="entry name" value="HTH-GbsR_regulator"/>
</dbReference>
<dbReference type="SUPFAM" id="SSF46785">
    <property type="entry name" value="Winged helix' DNA-binding domain"/>
    <property type="match status" value="1"/>
</dbReference>
<evidence type="ECO:0000313" key="6">
    <source>
        <dbReference type="Proteomes" id="UP001180845"/>
    </source>
</evidence>
<dbReference type="CDD" id="cd00090">
    <property type="entry name" value="HTH_ARSR"/>
    <property type="match status" value="1"/>
</dbReference>
<dbReference type="Gene3D" id="1.10.287.160">
    <property type="entry name" value="HR1 repeat"/>
    <property type="match status" value="1"/>
</dbReference>
<evidence type="ECO:0000256" key="2">
    <source>
        <dbReference type="ARBA" id="ARBA00023125"/>
    </source>
</evidence>
<dbReference type="AlphaFoldDB" id="A0AAE3ZFG5"/>
<keyword evidence="2 5" id="KW-0238">DNA-binding</keyword>
<dbReference type="GO" id="GO:0003677">
    <property type="term" value="F:DNA binding"/>
    <property type="evidence" value="ECO:0007669"/>
    <property type="project" value="UniProtKB-KW"/>
</dbReference>
<accession>A0AAE3ZFG5</accession>
<dbReference type="Proteomes" id="UP001180845">
    <property type="component" value="Unassembled WGS sequence"/>
</dbReference>
<proteinExistence type="predicted"/>
<keyword evidence="3" id="KW-0804">Transcription</keyword>
<feature type="domain" description="HTH marR-type" evidence="4">
    <location>
        <begin position="30"/>
        <end position="89"/>
    </location>
</feature>
<dbReference type="PANTHER" id="PTHR38465:SF2">
    <property type="entry name" value="HTH-TYPE TRANSCRIPTIONAL REGULATOR MMPR5"/>
    <property type="match status" value="1"/>
</dbReference>
<sequence>MAERTDGPGRDEDAVARFVERFGLDLAEAGMPRMAARIFAGLLVSEDGRRTAAELAELLQVSPAAVSGAVRYLTQVGLVAREREPGQRRDHYRVHHDTWYESFAQRDEQLGRWERTLLDGVRAVGADSRAGRRIEETRDFFEFLRRELPALMDTWRRQRATGHGSDPD</sequence>
<dbReference type="RefSeq" id="WP_310274233.1">
    <property type="nucleotide sequence ID" value="NZ_JAVDXW010000001.1"/>
</dbReference>
<dbReference type="InterPro" id="IPR036388">
    <property type="entry name" value="WH-like_DNA-bd_sf"/>
</dbReference>
<evidence type="ECO:0000313" key="5">
    <source>
        <dbReference type="EMBL" id="MDR7302584.1"/>
    </source>
</evidence>
<name>A0AAE3ZFG5_9ACTN</name>